<sequence>MCFSYAVSPMDFTYVVSCRSNPPPAEIRNLCKWTCWGNSGSVFCCNTGVPIPNRRGVGTCWERKQGSHGEAYHTTPPSFVDMWNLTPLSKAPLPVVVSSLTSTGPSLTRNENSTFVEYHRVL</sequence>
<gene>
    <name evidence="1" type="ORF">B296_00044628</name>
</gene>
<name>A0A426Z3N9_ENSVE</name>
<dbReference type="EMBL" id="AMZH03008613">
    <property type="protein sequence ID" value="RRT58576.1"/>
    <property type="molecule type" value="Genomic_DNA"/>
</dbReference>
<evidence type="ECO:0000313" key="2">
    <source>
        <dbReference type="Proteomes" id="UP000287651"/>
    </source>
</evidence>
<organism evidence="1 2">
    <name type="scientific">Ensete ventricosum</name>
    <name type="common">Abyssinian banana</name>
    <name type="synonym">Musa ensete</name>
    <dbReference type="NCBI Taxonomy" id="4639"/>
    <lineage>
        <taxon>Eukaryota</taxon>
        <taxon>Viridiplantae</taxon>
        <taxon>Streptophyta</taxon>
        <taxon>Embryophyta</taxon>
        <taxon>Tracheophyta</taxon>
        <taxon>Spermatophyta</taxon>
        <taxon>Magnoliopsida</taxon>
        <taxon>Liliopsida</taxon>
        <taxon>Zingiberales</taxon>
        <taxon>Musaceae</taxon>
        <taxon>Ensete</taxon>
    </lineage>
</organism>
<protein>
    <submittedName>
        <fullName evidence="1">Uncharacterized protein</fullName>
    </submittedName>
</protein>
<evidence type="ECO:0000313" key="1">
    <source>
        <dbReference type="EMBL" id="RRT58576.1"/>
    </source>
</evidence>
<reference evidence="1 2" key="1">
    <citation type="journal article" date="2014" name="Agronomy (Basel)">
        <title>A Draft Genome Sequence for Ensete ventricosum, the Drought-Tolerant Tree Against Hunger.</title>
        <authorList>
            <person name="Harrison J."/>
            <person name="Moore K.A."/>
            <person name="Paszkiewicz K."/>
            <person name="Jones T."/>
            <person name="Grant M."/>
            <person name="Ambacheew D."/>
            <person name="Muzemil S."/>
            <person name="Studholme D.J."/>
        </authorList>
    </citation>
    <scope>NUCLEOTIDE SEQUENCE [LARGE SCALE GENOMIC DNA]</scope>
</reference>
<dbReference type="AlphaFoldDB" id="A0A426Z3N9"/>
<dbReference type="Proteomes" id="UP000287651">
    <property type="component" value="Unassembled WGS sequence"/>
</dbReference>
<comment type="caution">
    <text evidence="1">The sequence shown here is derived from an EMBL/GenBank/DDBJ whole genome shotgun (WGS) entry which is preliminary data.</text>
</comment>
<proteinExistence type="predicted"/>
<accession>A0A426Z3N9</accession>